<evidence type="ECO:0000313" key="2">
    <source>
        <dbReference type="Proteomes" id="UP000504628"/>
    </source>
</evidence>
<feature type="compositionally biased region" description="Low complexity" evidence="1">
    <location>
        <begin position="402"/>
        <end position="419"/>
    </location>
</feature>
<feature type="region of interest" description="Disordered" evidence="1">
    <location>
        <begin position="28"/>
        <end position="312"/>
    </location>
</feature>
<feature type="region of interest" description="Disordered" evidence="1">
    <location>
        <begin position="586"/>
        <end position="619"/>
    </location>
</feature>
<evidence type="ECO:0000313" key="3">
    <source>
        <dbReference type="RefSeq" id="XP_035887556.1"/>
    </source>
</evidence>
<dbReference type="InParanoid" id="A0A7E6E7J1"/>
<reference evidence="3" key="1">
    <citation type="submission" date="2025-08" db="UniProtKB">
        <authorList>
            <consortium name="RefSeq"/>
        </authorList>
    </citation>
    <scope>IDENTIFICATION</scope>
    <source>
        <tissue evidence="3">Muscle</tissue>
    </source>
</reference>
<feature type="compositionally biased region" description="Basic and acidic residues" evidence="1">
    <location>
        <begin position="147"/>
        <end position="162"/>
    </location>
</feature>
<feature type="compositionally biased region" description="Low complexity" evidence="1">
    <location>
        <begin position="608"/>
        <end position="619"/>
    </location>
</feature>
<accession>A0A7E6E7J1</accession>
<feature type="region of interest" description="Disordered" evidence="1">
    <location>
        <begin position="392"/>
        <end position="449"/>
    </location>
</feature>
<feature type="compositionally biased region" description="Basic and acidic residues" evidence="1">
    <location>
        <begin position="117"/>
        <end position="140"/>
    </location>
</feature>
<dbReference type="AlphaFoldDB" id="A0A7E6E7J1"/>
<dbReference type="GeneID" id="118501898"/>
<organism evidence="2 3">
    <name type="scientific">Phyllostomus discolor</name>
    <name type="common">pale spear-nosed bat</name>
    <dbReference type="NCBI Taxonomy" id="89673"/>
    <lineage>
        <taxon>Eukaryota</taxon>
        <taxon>Metazoa</taxon>
        <taxon>Chordata</taxon>
        <taxon>Craniata</taxon>
        <taxon>Vertebrata</taxon>
        <taxon>Euteleostomi</taxon>
        <taxon>Mammalia</taxon>
        <taxon>Eutheria</taxon>
        <taxon>Laurasiatheria</taxon>
        <taxon>Chiroptera</taxon>
        <taxon>Yangochiroptera</taxon>
        <taxon>Phyllostomidae</taxon>
        <taxon>Phyllostominae</taxon>
        <taxon>Phyllostomus</taxon>
    </lineage>
</organism>
<feature type="region of interest" description="Disordered" evidence="1">
    <location>
        <begin position="463"/>
        <end position="484"/>
    </location>
</feature>
<feature type="compositionally biased region" description="Pro residues" evidence="1">
    <location>
        <begin position="469"/>
        <end position="480"/>
    </location>
</feature>
<dbReference type="Proteomes" id="UP000504628">
    <property type="component" value="Chromosome 7"/>
</dbReference>
<sequence>MCQVGGRQAANRVCSLCLGGVDHEDTPTAPPAWDALGTVHPAPSHAGLDPHRWGRRSRRRWESSRALGGAAGPPRSRLRTPSPSPPPPLHHHQVAGRKEKPVGGATRTISFATEAPVRVDRGQEHARVPEERDARPERASGRGLANNREKEPTGSRPPREEGMPSPLAPAKGHARHGSAALLDSVWGLRRRKRQRGTDWVPRAGPRRRAGRSPSGHPGVAPVPSRLPGGLWALKNSSEAPPKNAPTPGASSKRVPVRGAPSGHSTWHAPVSTPGTAARHPPQAFPLERPGRSSGQPVTAARRWLSGRGRRAQRSQRVLVHPHGRPHTPFLILQVQSLARRSGADTRCHRHDPTSAAGLLEVHLVRSGQRTSLAARKGTEDLKAAARWRPTIVASVSGMEPESGPARAPRRPSGGPISSRHITSASGQRRGVSGRRPPAPGPLRPGNWQATEFPKIRRRAIAEEADRTELPPPLTHSPPQPHTRAATAYGSALRPPFSRLGPQAVILLAQTSGRRSLCSAFRLPFSRLRPRTAVLPDWSSGHGTPRSALGRASPRSALRQSFSWLGNRLRLSLHGCRAAVPLARISSRSSPGSAHQPLSFWPGPPTAGPPAVVLPARPSG</sequence>
<evidence type="ECO:0000256" key="1">
    <source>
        <dbReference type="SAM" id="MobiDB-lite"/>
    </source>
</evidence>
<dbReference type="KEGG" id="pdic:118501898"/>
<proteinExistence type="predicted"/>
<gene>
    <name evidence="3" type="primary">LOC118501898</name>
</gene>
<keyword evidence="2" id="KW-1185">Reference proteome</keyword>
<name>A0A7E6E7J1_9CHIR</name>
<protein>
    <submittedName>
        <fullName evidence="3">Uncharacterized protein DKFZp434B061-like</fullName>
    </submittedName>
</protein>
<dbReference type="RefSeq" id="XP_035887556.1">
    <property type="nucleotide sequence ID" value="XM_036031663.1"/>
</dbReference>